<gene>
    <name evidence="3" type="ORF">K443DRAFT_15706</name>
</gene>
<reference evidence="3 4" key="1">
    <citation type="submission" date="2014-04" db="EMBL/GenBank/DDBJ databases">
        <authorList>
            <consortium name="DOE Joint Genome Institute"/>
            <person name="Kuo A."/>
            <person name="Kohler A."/>
            <person name="Nagy L.G."/>
            <person name="Floudas D."/>
            <person name="Copeland A."/>
            <person name="Barry K.W."/>
            <person name="Cichocki N."/>
            <person name="Veneault-Fourrey C."/>
            <person name="LaButti K."/>
            <person name="Lindquist E.A."/>
            <person name="Lipzen A."/>
            <person name="Lundell T."/>
            <person name="Morin E."/>
            <person name="Murat C."/>
            <person name="Sun H."/>
            <person name="Tunlid A."/>
            <person name="Henrissat B."/>
            <person name="Grigoriev I.V."/>
            <person name="Hibbett D.S."/>
            <person name="Martin F."/>
            <person name="Nordberg H.P."/>
            <person name="Cantor M.N."/>
            <person name="Hua S.X."/>
        </authorList>
    </citation>
    <scope>NUCLEOTIDE SEQUENCE [LARGE SCALE GENOMIC DNA]</scope>
    <source>
        <strain evidence="3 4">LaAM-08-1</strain>
    </source>
</reference>
<sequence>MFAYLSLFLPSSLLPSASRLPQSGYPNPTKHHPFNANGNKGRLLAKCLHTDPDTGVKCSFFHWLAGSRTPSLSPCLNSASQLPAVGQPGGPASISVPDAVSQSTTALYTVAVPSYMVTVPPYMVAVPLPPTSIFPVHTTPQGPPNVVTSSMRVPQSTAAPSMVMAIFPVQTTPIAAPLSIPASFIEPNPPETRSQGPPNVVASSSRVPRNARIEPTFGSHMTELYTTQMAREERMQEERRRAKLLAWRANKRSSKRCLFMLGWRMALPPFLLRSKKVLSGPISF</sequence>
<evidence type="ECO:0000256" key="2">
    <source>
        <dbReference type="SAM" id="SignalP"/>
    </source>
</evidence>
<dbReference type="HOGENOM" id="CLU_980274_0_0_1"/>
<dbReference type="Proteomes" id="UP000054477">
    <property type="component" value="Unassembled WGS sequence"/>
</dbReference>
<dbReference type="AlphaFoldDB" id="A0A0C9WGR5"/>
<keyword evidence="2" id="KW-0732">Signal</keyword>
<feature type="signal peptide" evidence="2">
    <location>
        <begin position="1"/>
        <end position="19"/>
    </location>
</feature>
<evidence type="ECO:0000313" key="4">
    <source>
        <dbReference type="Proteomes" id="UP000054477"/>
    </source>
</evidence>
<feature type="compositionally biased region" description="Polar residues" evidence="1">
    <location>
        <begin position="191"/>
        <end position="207"/>
    </location>
</feature>
<accession>A0A0C9WGR5</accession>
<evidence type="ECO:0000313" key="3">
    <source>
        <dbReference type="EMBL" id="KIJ89904.1"/>
    </source>
</evidence>
<evidence type="ECO:0000256" key="1">
    <source>
        <dbReference type="SAM" id="MobiDB-lite"/>
    </source>
</evidence>
<name>A0A0C9WGR5_9AGAR</name>
<proteinExistence type="predicted"/>
<keyword evidence="4" id="KW-1185">Reference proteome</keyword>
<protein>
    <recommendedName>
        <fullName evidence="5">Zinc finger GRF-type domain-containing protein</fullName>
    </recommendedName>
</protein>
<organism evidence="3 4">
    <name type="scientific">Laccaria amethystina LaAM-08-1</name>
    <dbReference type="NCBI Taxonomy" id="1095629"/>
    <lineage>
        <taxon>Eukaryota</taxon>
        <taxon>Fungi</taxon>
        <taxon>Dikarya</taxon>
        <taxon>Basidiomycota</taxon>
        <taxon>Agaricomycotina</taxon>
        <taxon>Agaricomycetes</taxon>
        <taxon>Agaricomycetidae</taxon>
        <taxon>Agaricales</taxon>
        <taxon>Agaricineae</taxon>
        <taxon>Hydnangiaceae</taxon>
        <taxon>Laccaria</taxon>
    </lineage>
</organism>
<dbReference type="EMBL" id="KN839375">
    <property type="protein sequence ID" value="KIJ89904.1"/>
    <property type="molecule type" value="Genomic_DNA"/>
</dbReference>
<feature type="chain" id="PRO_5002222354" description="Zinc finger GRF-type domain-containing protein" evidence="2">
    <location>
        <begin position="20"/>
        <end position="284"/>
    </location>
</feature>
<feature type="region of interest" description="Disordered" evidence="1">
    <location>
        <begin position="185"/>
        <end position="211"/>
    </location>
</feature>
<evidence type="ECO:0008006" key="5">
    <source>
        <dbReference type="Google" id="ProtNLM"/>
    </source>
</evidence>
<reference evidence="4" key="2">
    <citation type="submission" date="2015-01" db="EMBL/GenBank/DDBJ databases">
        <title>Evolutionary Origins and Diversification of the Mycorrhizal Mutualists.</title>
        <authorList>
            <consortium name="DOE Joint Genome Institute"/>
            <consortium name="Mycorrhizal Genomics Consortium"/>
            <person name="Kohler A."/>
            <person name="Kuo A."/>
            <person name="Nagy L.G."/>
            <person name="Floudas D."/>
            <person name="Copeland A."/>
            <person name="Barry K.W."/>
            <person name="Cichocki N."/>
            <person name="Veneault-Fourrey C."/>
            <person name="LaButti K."/>
            <person name="Lindquist E.A."/>
            <person name="Lipzen A."/>
            <person name="Lundell T."/>
            <person name="Morin E."/>
            <person name="Murat C."/>
            <person name="Riley R."/>
            <person name="Ohm R."/>
            <person name="Sun H."/>
            <person name="Tunlid A."/>
            <person name="Henrissat B."/>
            <person name="Grigoriev I.V."/>
            <person name="Hibbett D.S."/>
            <person name="Martin F."/>
        </authorList>
    </citation>
    <scope>NUCLEOTIDE SEQUENCE [LARGE SCALE GENOMIC DNA]</scope>
    <source>
        <strain evidence="4">LaAM-08-1</strain>
    </source>
</reference>